<dbReference type="PROSITE" id="PS50011">
    <property type="entry name" value="PROTEIN_KINASE_DOM"/>
    <property type="match status" value="1"/>
</dbReference>
<organism evidence="5 6">
    <name type="scientific">Centaurea solstitialis</name>
    <name type="common">yellow star-thistle</name>
    <dbReference type="NCBI Taxonomy" id="347529"/>
    <lineage>
        <taxon>Eukaryota</taxon>
        <taxon>Viridiplantae</taxon>
        <taxon>Streptophyta</taxon>
        <taxon>Embryophyta</taxon>
        <taxon>Tracheophyta</taxon>
        <taxon>Spermatophyta</taxon>
        <taxon>Magnoliopsida</taxon>
        <taxon>eudicotyledons</taxon>
        <taxon>Gunneridae</taxon>
        <taxon>Pentapetalae</taxon>
        <taxon>asterids</taxon>
        <taxon>campanulids</taxon>
        <taxon>Asterales</taxon>
        <taxon>Asteraceae</taxon>
        <taxon>Carduoideae</taxon>
        <taxon>Cardueae</taxon>
        <taxon>Centaureinae</taxon>
        <taxon>Centaurea</taxon>
    </lineage>
</organism>
<feature type="transmembrane region" description="Helical" evidence="2">
    <location>
        <begin position="60"/>
        <end position="83"/>
    </location>
</feature>
<keyword evidence="2" id="KW-0812">Transmembrane</keyword>
<evidence type="ECO:0000256" key="2">
    <source>
        <dbReference type="SAM" id="Phobius"/>
    </source>
</evidence>
<evidence type="ECO:0000256" key="1">
    <source>
        <dbReference type="SAM" id="MobiDB-lite"/>
    </source>
</evidence>
<feature type="signal peptide" evidence="3">
    <location>
        <begin position="1"/>
        <end position="26"/>
    </location>
</feature>
<evidence type="ECO:0000256" key="3">
    <source>
        <dbReference type="SAM" id="SignalP"/>
    </source>
</evidence>
<keyword evidence="3" id="KW-0732">Signal</keyword>
<dbReference type="InterPro" id="IPR000719">
    <property type="entry name" value="Prot_kinase_dom"/>
</dbReference>
<dbReference type="InterPro" id="IPR046959">
    <property type="entry name" value="PRK1-6/SRF4-like"/>
</dbReference>
<dbReference type="InterPro" id="IPR011009">
    <property type="entry name" value="Kinase-like_dom_sf"/>
</dbReference>
<name>A0AA38U452_9ASTR</name>
<dbReference type="SUPFAM" id="SSF56112">
    <property type="entry name" value="Protein kinase-like (PK-like)"/>
    <property type="match status" value="1"/>
</dbReference>
<dbReference type="Proteomes" id="UP001172457">
    <property type="component" value="Chromosome 2"/>
</dbReference>
<dbReference type="AlphaFoldDB" id="A0AA38U452"/>
<keyword evidence="6" id="KW-1185">Reference proteome</keyword>
<dbReference type="Gene3D" id="3.30.200.20">
    <property type="entry name" value="Phosphorylase Kinase, domain 1"/>
    <property type="match status" value="1"/>
</dbReference>
<evidence type="ECO:0000259" key="4">
    <source>
        <dbReference type="PROSITE" id="PS50011"/>
    </source>
</evidence>
<feature type="domain" description="Protein kinase" evidence="4">
    <location>
        <begin position="136"/>
        <end position="404"/>
    </location>
</feature>
<keyword evidence="2" id="KW-0472">Membrane</keyword>
<dbReference type="Gene3D" id="1.10.510.10">
    <property type="entry name" value="Transferase(Phosphotransferase) domain 1"/>
    <property type="match status" value="1"/>
</dbReference>
<accession>A0AA38U452</accession>
<dbReference type="EMBL" id="JARYMX010000002">
    <property type="protein sequence ID" value="KAJ9562812.1"/>
    <property type="molecule type" value="Genomic_DNA"/>
</dbReference>
<feature type="region of interest" description="Disordered" evidence="1">
    <location>
        <begin position="97"/>
        <end position="119"/>
    </location>
</feature>
<reference evidence="5" key="1">
    <citation type="submission" date="2023-03" db="EMBL/GenBank/DDBJ databases">
        <title>Chromosome-scale reference genome and RAD-based genetic map of yellow starthistle (Centaurea solstitialis) reveal putative structural variation and QTLs associated with invader traits.</title>
        <authorList>
            <person name="Reatini B."/>
            <person name="Cang F.A."/>
            <person name="Jiang Q."/>
            <person name="Mckibben M.T.W."/>
            <person name="Barker M.S."/>
            <person name="Rieseberg L.H."/>
            <person name="Dlugosch K.M."/>
        </authorList>
    </citation>
    <scope>NUCLEOTIDE SEQUENCE</scope>
    <source>
        <strain evidence="5">CAN-66</strain>
        <tissue evidence="5">Leaf</tissue>
    </source>
</reference>
<sequence>MNIKRNLDPILFFGLIFFALSLNVTGQTDPDPTPDADFAPSPNIELPSTSSGKRKTNHPILWSGLVLFLALLGILAFVVNVRITKSLNEKRKSIKTKTVGGFSPKSNSPVKEAKQPVSEEEKQSGLVFFVEEDKQFKLENLLDAGADMQNQNYCSSLYKVQLNNNGVYAVKRLKKLQASNEDFGRTMAKVGKLNHPNVIPLVAYSCQGDEKLLIYKYQNKGSLLSLMERYTQGKQDFPWKLRLSIAVGIACGLDHLYKSFEGSETIPHGNIKLSNILLDENCEALISEFGYSNFLDPKSICLFSNNGYTAPERCLSEQGDVFSFGVILLELLTGKTVEKSGLDLPKWVKAMVREEWTGEVFDKEIAKVGMYAFPLLNISLKCVAHFPENRPGISEVLEKIMEVVNAQEDVPCPSSVESSPRDRHVLYTVAEEK</sequence>
<dbReference type="InterPro" id="IPR001245">
    <property type="entry name" value="Ser-Thr/Tyr_kinase_cat_dom"/>
</dbReference>
<feature type="region of interest" description="Disordered" evidence="1">
    <location>
        <begin position="31"/>
        <end position="54"/>
    </location>
</feature>
<evidence type="ECO:0000313" key="5">
    <source>
        <dbReference type="EMBL" id="KAJ9562812.1"/>
    </source>
</evidence>
<dbReference type="GO" id="GO:0004672">
    <property type="term" value="F:protein kinase activity"/>
    <property type="evidence" value="ECO:0007669"/>
    <property type="project" value="InterPro"/>
</dbReference>
<dbReference type="Pfam" id="PF07714">
    <property type="entry name" value="PK_Tyr_Ser-Thr"/>
    <property type="match status" value="1"/>
</dbReference>
<gene>
    <name evidence="5" type="ORF">OSB04_007972</name>
</gene>
<dbReference type="GO" id="GO:0005524">
    <property type="term" value="F:ATP binding"/>
    <property type="evidence" value="ECO:0007669"/>
    <property type="project" value="InterPro"/>
</dbReference>
<evidence type="ECO:0000313" key="6">
    <source>
        <dbReference type="Proteomes" id="UP001172457"/>
    </source>
</evidence>
<dbReference type="PANTHER" id="PTHR48007:SF77">
    <property type="entry name" value="PROTEIN KINASE DOMAIN-CONTAINING PROTEIN"/>
    <property type="match status" value="1"/>
</dbReference>
<feature type="chain" id="PRO_5041203405" description="Protein kinase domain-containing protein" evidence="3">
    <location>
        <begin position="27"/>
        <end position="433"/>
    </location>
</feature>
<comment type="caution">
    <text evidence="5">The sequence shown here is derived from an EMBL/GenBank/DDBJ whole genome shotgun (WGS) entry which is preliminary data.</text>
</comment>
<keyword evidence="2" id="KW-1133">Transmembrane helix</keyword>
<protein>
    <recommendedName>
        <fullName evidence="4">Protein kinase domain-containing protein</fullName>
    </recommendedName>
</protein>
<proteinExistence type="predicted"/>
<dbReference type="PANTHER" id="PTHR48007">
    <property type="entry name" value="LEUCINE-RICH REPEAT RECEPTOR-LIKE PROTEIN KINASE PXC1"/>
    <property type="match status" value="1"/>
</dbReference>